<dbReference type="Proteomes" id="UP001457282">
    <property type="component" value="Unassembled WGS sequence"/>
</dbReference>
<organism evidence="2 3">
    <name type="scientific">Rubus argutus</name>
    <name type="common">Southern blackberry</name>
    <dbReference type="NCBI Taxonomy" id="59490"/>
    <lineage>
        <taxon>Eukaryota</taxon>
        <taxon>Viridiplantae</taxon>
        <taxon>Streptophyta</taxon>
        <taxon>Embryophyta</taxon>
        <taxon>Tracheophyta</taxon>
        <taxon>Spermatophyta</taxon>
        <taxon>Magnoliopsida</taxon>
        <taxon>eudicotyledons</taxon>
        <taxon>Gunneridae</taxon>
        <taxon>Pentapetalae</taxon>
        <taxon>rosids</taxon>
        <taxon>fabids</taxon>
        <taxon>Rosales</taxon>
        <taxon>Rosaceae</taxon>
        <taxon>Rosoideae</taxon>
        <taxon>Rosoideae incertae sedis</taxon>
        <taxon>Rubus</taxon>
    </lineage>
</organism>
<sequence length="105" mass="11391">MSDGSVNGQSRCGHGRGRPWIDDGLEDAAALFFSLIAAAAWFDHGGWLDYGWAFVMVSEGRAGALCTGSDVWLFWVLLDLVFGFLVSGKRAMSTGRASARFRIDV</sequence>
<proteinExistence type="predicted"/>
<keyword evidence="1" id="KW-0472">Membrane</keyword>
<keyword evidence="1" id="KW-0812">Transmembrane</keyword>
<gene>
    <name evidence="2" type="ORF">M0R45_001150</name>
</gene>
<dbReference type="EMBL" id="JBEDUW010000230">
    <property type="protein sequence ID" value="KAK9903221.1"/>
    <property type="molecule type" value="Genomic_DNA"/>
</dbReference>
<evidence type="ECO:0000313" key="3">
    <source>
        <dbReference type="Proteomes" id="UP001457282"/>
    </source>
</evidence>
<comment type="caution">
    <text evidence="2">The sequence shown here is derived from an EMBL/GenBank/DDBJ whole genome shotgun (WGS) entry which is preliminary data.</text>
</comment>
<evidence type="ECO:0000256" key="1">
    <source>
        <dbReference type="SAM" id="Phobius"/>
    </source>
</evidence>
<reference evidence="2 3" key="1">
    <citation type="journal article" date="2023" name="G3 (Bethesda)">
        <title>A chromosome-length genome assembly and annotation of blackberry (Rubus argutus, cv. 'Hillquist').</title>
        <authorList>
            <person name="Bruna T."/>
            <person name="Aryal R."/>
            <person name="Dudchenko O."/>
            <person name="Sargent D.J."/>
            <person name="Mead D."/>
            <person name="Buti M."/>
            <person name="Cavallini A."/>
            <person name="Hytonen T."/>
            <person name="Andres J."/>
            <person name="Pham M."/>
            <person name="Weisz D."/>
            <person name="Mascagni F."/>
            <person name="Usai G."/>
            <person name="Natali L."/>
            <person name="Bassil N."/>
            <person name="Fernandez G.E."/>
            <person name="Lomsadze A."/>
            <person name="Armour M."/>
            <person name="Olukolu B."/>
            <person name="Poorten T."/>
            <person name="Britton C."/>
            <person name="Davik J."/>
            <person name="Ashrafi H."/>
            <person name="Aiden E.L."/>
            <person name="Borodovsky M."/>
            <person name="Worthington M."/>
        </authorList>
    </citation>
    <scope>NUCLEOTIDE SEQUENCE [LARGE SCALE GENOMIC DNA]</scope>
    <source>
        <strain evidence="2">PI 553951</strain>
    </source>
</reference>
<keyword evidence="1" id="KW-1133">Transmembrane helix</keyword>
<name>A0AAW1VN47_RUBAR</name>
<protein>
    <submittedName>
        <fullName evidence="2">Uncharacterized protein</fullName>
    </submittedName>
</protein>
<evidence type="ECO:0000313" key="2">
    <source>
        <dbReference type="EMBL" id="KAK9903221.1"/>
    </source>
</evidence>
<dbReference type="AlphaFoldDB" id="A0AAW1VN47"/>
<accession>A0AAW1VN47</accession>
<feature type="transmembrane region" description="Helical" evidence="1">
    <location>
        <begin position="62"/>
        <end position="86"/>
    </location>
</feature>
<keyword evidence="3" id="KW-1185">Reference proteome</keyword>